<dbReference type="EMBL" id="ON529857">
    <property type="protein sequence ID" value="USN15290.1"/>
    <property type="molecule type" value="Genomic_DNA"/>
</dbReference>
<evidence type="ECO:0000313" key="1">
    <source>
        <dbReference type="EMBL" id="USN15290.1"/>
    </source>
</evidence>
<gene>
    <name evidence="1" type="ORF">KIKIMORA_01440</name>
</gene>
<reference evidence="1 2" key="1">
    <citation type="submission" date="2022-05" db="EMBL/GenBank/DDBJ databases">
        <authorList>
            <person name="Friedrich I."/>
            <person name="Poehlein A."/>
            <person name="Schneider D."/>
            <person name="Hertel R."/>
            <person name="Daniel R."/>
        </authorList>
    </citation>
    <scope>NUCLEOTIDE SEQUENCE [LARGE SCALE GENOMIC DNA]</scope>
</reference>
<organism evidence="1 2">
    <name type="scientific">Brevundimonas phage vB_BpoS-Kikimora</name>
    <dbReference type="NCBI Taxonomy" id="2948601"/>
    <lineage>
        <taxon>Viruses</taxon>
        <taxon>Duplodnaviria</taxon>
        <taxon>Heunggongvirae</taxon>
        <taxon>Uroviricota</taxon>
        <taxon>Caudoviricetes</taxon>
        <taxon>Jeanschmidtviridae</taxon>
        <taxon>Kikimoravirus</taxon>
        <taxon>Kikimoravirus kikimora</taxon>
    </lineage>
</organism>
<accession>A0A9E7MSJ0</accession>
<dbReference type="Proteomes" id="UP001056576">
    <property type="component" value="Segment"/>
</dbReference>
<sequence>MAGSTVSRLKAPPSGDAIVWRWRAPRLLDLVPQAWKDTLVREHLESIQEWKAEGRPRWWHHVNMASGAHGIASMSANGDILYHTDSASEGFAEYAYLLILRPGGYVVTGKEKWRGMEKDRPGDLICFRQHALHALTQTGLTEDQADYLDPDYIQIFNNRPSRLWMALTLDSDELLSRQQAIDAYADRLGKLPVNAARRWESKR</sequence>
<protein>
    <submittedName>
        <fullName evidence="1">Uncharacterized protein</fullName>
    </submittedName>
</protein>
<keyword evidence="2" id="KW-1185">Reference proteome</keyword>
<proteinExistence type="predicted"/>
<evidence type="ECO:0000313" key="2">
    <source>
        <dbReference type="Proteomes" id="UP001056576"/>
    </source>
</evidence>
<name>A0A9E7MSJ0_9CAUD</name>